<evidence type="ECO:0000256" key="16">
    <source>
        <dbReference type="ARBA" id="ARBA00040883"/>
    </source>
</evidence>
<reference evidence="18 19" key="1">
    <citation type="submission" date="2021-05" db="EMBL/GenBank/DDBJ databases">
        <title>The draft genome of Geobacter luticola JCM 17780.</title>
        <authorList>
            <person name="Xu Z."/>
            <person name="Masuda Y."/>
            <person name="Itoh H."/>
            <person name="Senoo K."/>
        </authorList>
    </citation>
    <scope>NUCLEOTIDE SEQUENCE [LARGE SCALE GENOMIC DNA]</scope>
    <source>
        <strain evidence="18 19">JCM 17780</strain>
    </source>
</reference>
<dbReference type="GO" id="GO:0004594">
    <property type="term" value="F:pantothenate kinase activity"/>
    <property type="evidence" value="ECO:0007669"/>
    <property type="project" value="UniProtKB-EC"/>
</dbReference>
<keyword evidence="10 17" id="KW-0547">Nucleotide-binding</keyword>
<dbReference type="SUPFAM" id="SSF53067">
    <property type="entry name" value="Actin-like ATPase domain"/>
    <property type="match status" value="2"/>
</dbReference>
<accession>A0ABS5SHM3</accession>
<feature type="active site" description="Proton acceptor" evidence="17">
    <location>
        <position position="109"/>
    </location>
</feature>
<evidence type="ECO:0000256" key="3">
    <source>
        <dbReference type="ARBA" id="ARBA00004496"/>
    </source>
</evidence>
<comment type="subcellular location">
    <subcellularLocation>
        <location evidence="3 17">Cytoplasm</location>
    </subcellularLocation>
</comment>
<dbReference type="NCBIfam" id="NF009855">
    <property type="entry name" value="PRK13321.1"/>
    <property type="match status" value="1"/>
</dbReference>
<keyword evidence="9 17" id="KW-0479">Metal-binding</keyword>
<evidence type="ECO:0000256" key="2">
    <source>
        <dbReference type="ARBA" id="ARBA00001958"/>
    </source>
</evidence>
<keyword evidence="12 17" id="KW-0067">ATP-binding</keyword>
<keyword evidence="13 17" id="KW-0630">Potassium</keyword>
<feature type="binding site" evidence="17">
    <location>
        <position position="184"/>
    </location>
    <ligand>
        <name>substrate</name>
    </ligand>
</feature>
<feature type="binding site" evidence="17">
    <location>
        <begin position="107"/>
        <end position="110"/>
    </location>
    <ligand>
        <name>substrate</name>
    </ligand>
</feature>
<comment type="similarity">
    <text evidence="15 17">Belongs to the type III pantothenate kinase family.</text>
</comment>
<comment type="caution">
    <text evidence="18">The sequence shown here is derived from an EMBL/GenBank/DDBJ whole genome shotgun (WGS) entry which is preliminary data.</text>
</comment>
<dbReference type="HAMAP" id="MF_01274">
    <property type="entry name" value="Pantothen_kinase_3"/>
    <property type="match status" value="1"/>
</dbReference>
<keyword evidence="11 17" id="KW-0418">Kinase</keyword>
<feature type="binding site" evidence="17">
    <location>
        <position position="129"/>
    </location>
    <ligand>
        <name>K(+)</name>
        <dbReference type="ChEBI" id="CHEBI:29103"/>
    </ligand>
</feature>
<keyword evidence="8 17" id="KW-0808">Transferase</keyword>
<comment type="catalytic activity">
    <reaction evidence="1 17">
        <text>(R)-pantothenate + ATP = (R)-4'-phosphopantothenate + ADP + H(+)</text>
        <dbReference type="Rhea" id="RHEA:16373"/>
        <dbReference type="ChEBI" id="CHEBI:10986"/>
        <dbReference type="ChEBI" id="CHEBI:15378"/>
        <dbReference type="ChEBI" id="CHEBI:29032"/>
        <dbReference type="ChEBI" id="CHEBI:30616"/>
        <dbReference type="ChEBI" id="CHEBI:456216"/>
        <dbReference type="EC" id="2.7.1.33"/>
    </reaction>
</comment>
<dbReference type="InterPro" id="IPR004619">
    <property type="entry name" value="Type_III_PanK"/>
</dbReference>
<evidence type="ECO:0000256" key="10">
    <source>
        <dbReference type="ARBA" id="ARBA00022741"/>
    </source>
</evidence>
<feature type="binding site" evidence="17">
    <location>
        <begin position="6"/>
        <end position="13"/>
    </location>
    <ligand>
        <name>ATP</name>
        <dbReference type="ChEBI" id="CHEBI:30616"/>
    </ligand>
</feature>
<name>A0ABS5SHM3_9BACT</name>
<dbReference type="NCBIfam" id="TIGR00671">
    <property type="entry name" value="baf"/>
    <property type="match status" value="1"/>
</dbReference>
<comment type="function">
    <text evidence="17">Catalyzes the phosphorylation of pantothenate (Pan), the first step in CoA biosynthesis.</text>
</comment>
<feature type="binding site" evidence="17">
    <location>
        <position position="132"/>
    </location>
    <ligand>
        <name>ATP</name>
        <dbReference type="ChEBI" id="CHEBI:30616"/>
    </ligand>
</feature>
<sequence>MLLVIDVGNSNIVLGIYDGERLLKDWRVSTEKSKTADEYGILVHDLFRLAGISFGDIRDIIISSVVPTLTGVLERLAVEYFGFRPYVVGPGIKTGMPIHYDNPKEVGADRIVNAVAGFEKHRTALIIVDFGTATTFDYVNRKGEYCGGAIAPGLVISMEALFQKASKLPRVEILKPPSIIAKNTVNSMQAGIFYGYVGLVDEIVGRIKTESRDNPRVLATGGLAGLIAPESKTINEVDEYLTLEGLRILYQRNHEN</sequence>
<organism evidence="18 19">
    <name type="scientific">Geomobilimonas luticola</name>
    <dbReference type="NCBI Taxonomy" id="1114878"/>
    <lineage>
        <taxon>Bacteria</taxon>
        <taxon>Pseudomonadati</taxon>
        <taxon>Thermodesulfobacteriota</taxon>
        <taxon>Desulfuromonadia</taxon>
        <taxon>Geobacterales</taxon>
        <taxon>Geobacteraceae</taxon>
        <taxon>Geomobilimonas</taxon>
    </lineage>
</organism>
<keyword evidence="7 17" id="KW-0963">Cytoplasm</keyword>
<dbReference type="CDD" id="cd24015">
    <property type="entry name" value="ASKHA_NBD_PanK-III"/>
    <property type="match status" value="1"/>
</dbReference>
<dbReference type="EC" id="2.7.1.33" evidence="6 17"/>
<evidence type="ECO:0000256" key="12">
    <source>
        <dbReference type="ARBA" id="ARBA00022840"/>
    </source>
</evidence>
<dbReference type="EMBL" id="JAHCVK010000007">
    <property type="protein sequence ID" value="MBT0654044.1"/>
    <property type="molecule type" value="Genomic_DNA"/>
</dbReference>
<keyword evidence="19" id="KW-1185">Reference proteome</keyword>
<evidence type="ECO:0000256" key="15">
    <source>
        <dbReference type="ARBA" id="ARBA00038036"/>
    </source>
</evidence>
<dbReference type="NCBIfam" id="NF009848">
    <property type="entry name" value="PRK13318.1-6"/>
    <property type="match status" value="1"/>
</dbReference>
<protein>
    <recommendedName>
        <fullName evidence="16 17">Type III pantothenate kinase</fullName>
        <ecNumber evidence="6 17">2.7.1.33</ecNumber>
    </recommendedName>
    <alternativeName>
        <fullName evidence="17">PanK-III</fullName>
    </alternativeName>
    <alternativeName>
        <fullName evidence="17">Pantothenic acid kinase</fullName>
    </alternativeName>
</protein>
<evidence type="ECO:0000313" key="19">
    <source>
        <dbReference type="Proteomes" id="UP000756860"/>
    </source>
</evidence>
<dbReference type="Gene3D" id="3.30.420.40">
    <property type="match status" value="2"/>
</dbReference>
<evidence type="ECO:0000256" key="8">
    <source>
        <dbReference type="ARBA" id="ARBA00022679"/>
    </source>
</evidence>
<evidence type="ECO:0000256" key="6">
    <source>
        <dbReference type="ARBA" id="ARBA00012102"/>
    </source>
</evidence>
<evidence type="ECO:0000256" key="17">
    <source>
        <dbReference type="HAMAP-Rule" id="MF_01274"/>
    </source>
</evidence>
<gene>
    <name evidence="17" type="primary">coaX</name>
    <name evidence="18" type="ORF">KI810_13320</name>
</gene>
<evidence type="ECO:0000256" key="5">
    <source>
        <dbReference type="ARBA" id="ARBA00011738"/>
    </source>
</evidence>
<evidence type="ECO:0000256" key="9">
    <source>
        <dbReference type="ARBA" id="ARBA00022723"/>
    </source>
</evidence>
<comment type="cofactor">
    <cofactor evidence="2">
        <name>K(+)</name>
        <dbReference type="ChEBI" id="CHEBI:29103"/>
    </cofactor>
</comment>
<keyword evidence="14 17" id="KW-0173">Coenzyme A biosynthesis</keyword>
<evidence type="ECO:0000256" key="7">
    <source>
        <dbReference type="ARBA" id="ARBA00022490"/>
    </source>
</evidence>
<dbReference type="Proteomes" id="UP000756860">
    <property type="component" value="Unassembled WGS sequence"/>
</dbReference>
<dbReference type="InterPro" id="IPR043129">
    <property type="entry name" value="ATPase_NBD"/>
</dbReference>
<evidence type="ECO:0000256" key="4">
    <source>
        <dbReference type="ARBA" id="ARBA00005225"/>
    </source>
</evidence>
<feature type="binding site" evidence="17">
    <location>
        <position position="100"/>
    </location>
    <ligand>
        <name>substrate</name>
    </ligand>
</feature>
<dbReference type="PANTHER" id="PTHR34265">
    <property type="entry name" value="TYPE III PANTOTHENATE KINASE"/>
    <property type="match status" value="1"/>
</dbReference>
<comment type="cofactor">
    <cofactor evidence="17">
        <name>NH4(+)</name>
        <dbReference type="ChEBI" id="CHEBI:28938"/>
    </cofactor>
    <cofactor evidence="17">
        <name>K(+)</name>
        <dbReference type="ChEBI" id="CHEBI:29103"/>
    </cofactor>
    <text evidence="17">A monovalent cation. Ammonium or potassium.</text>
</comment>
<dbReference type="PANTHER" id="PTHR34265:SF1">
    <property type="entry name" value="TYPE III PANTOTHENATE KINASE"/>
    <property type="match status" value="1"/>
</dbReference>
<dbReference type="Pfam" id="PF03309">
    <property type="entry name" value="Pan_kinase"/>
    <property type="match status" value="1"/>
</dbReference>
<proteinExistence type="inferred from homology"/>
<evidence type="ECO:0000256" key="14">
    <source>
        <dbReference type="ARBA" id="ARBA00022993"/>
    </source>
</evidence>
<comment type="subunit">
    <text evidence="5 17">Homodimer.</text>
</comment>
<dbReference type="RefSeq" id="WP_214176055.1">
    <property type="nucleotide sequence ID" value="NZ_JAHCVK010000007.1"/>
</dbReference>
<evidence type="ECO:0000256" key="11">
    <source>
        <dbReference type="ARBA" id="ARBA00022777"/>
    </source>
</evidence>
<dbReference type="NCBIfam" id="NF009847">
    <property type="entry name" value="PRK13318.1-5"/>
    <property type="match status" value="1"/>
</dbReference>
<evidence type="ECO:0000256" key="13">
    <source>
        <dbReference type="ARBA" id="ARBA00022958"/>
    </source>
</evidence>
<evidence type="ECO:0000256" key="1">
    <source>
        <dbReference type="ARBA" id="ARBA00001206"/>
    </source>
</evidence>
<comment type="pathway">
    <text evidence="4 17">Cofactor biosynthesis; coenzyme A biosynthesis; CoA from (R)-pantothenate: step 1/5.</text>
</comment>
<evidence type="ECO:0000313" key="18">
    <source>
        <dbReference type="EMBL" id="MBT0654044.1"/>
    </source>
</evidence>